<dbReference type="AlphaFoldDB" id="A0AAV6TTJ4"/>
<evidence type="ECO:0000313" key="2">
    <source>
        <dbReference type="EMBL" id="KAG8174906.1"/>
    </source>
</evidence>
<dbReference type="EMBL" id="JAFNEN010001118">
    <property type="protein sequence ID" value="KAG8174906.1"/>
    <property type="molecule type" value="Genomic_DNA"/>
</dbReference>
<keyword evidence="3" id="KW-1185">Reference proteome</keyword>
<evidence type="ECO:0000313" key="3">
    <source>
        <dbReference type="Proteomes" id="UP000827092"/>
    </source>
</evidence>
<comment type="caution">
    <text evidence="2">The sequence shown here is derived from an EMBL/GenBank/DDBJ whole genome shotgun (WGS) entry which is preliminary data.</text>
</comment>
<reference evidence="2 3" key="1">
    <citation type="journal article" date="2022" name="Nat. Ecol. Evol.">
        <title>A masculinizing supergene underlies an exaggerated male reproductive morph in a spider.</title>
        <authorList>
            <person name="Hendrickx F."/>
            <person name="De Corte Z."/>
            <person name="Sonet G."/>
            <person name="Van Belleghem S.M."/>
            <person name="Kostlbacher S."/>
            <person name="Vangestel C."/>
        </authorList>
    </citation>
    <scope>NUCLEOTIDE SEQUENCE [LARGE SCALE GENOMIC DNA]</scope>
    <source>
        <strain evidence="2">W744_W776</strain>
    </source>
</reference>
<accession>A0AAV6TTJ4</accession>
<proteinExistence type="predicted"/>
<organism evidence="2 3">
    <name type="scientific">Oedothorax gibbosus</name>
    <dbReference type="NCBI Taxonomy" id="931172"/>
    <lineage>
        <taxon>Eukaryota</taxon>
        <taxon>Metazoa</taxon>
        <taxon>Ecdysozoa</taxon>
        <taxon>Arthropoda</taxon>
        <taxon>Chelicerata</taxon>
        <taxon>Arachnida</taxon>
        <taxon>Araneae</taxon>
        <taxon>Araneomorphae</taxon>
        <taxon>Entelegynae</taxon>
        <taxon>Araneoidea</taxon>
        <taxon>Linyphiidae</taxon>
        <taxon>Erigoninae</taxon>
        <taxon>Oedothorax</taxon>
    </lineage>
</organism>
<feature type="region of interest" description="Disordered" evidence="1">
    <location>
        <begin position="71"/>
        <end position="137"/>
    </location>
</feature>
<feature type="compositionally biased region" description="Basic residues" evidence="1">
    <location>
        <begin position="77"/>
        <end position="99"/>
    </location>
</feature>
<evidence type="ECO:0000256" key="1">
    <source>
        <dbReference type="SAM" id="MobiDB-lite"/>
    </source>
</evidence>
<sequence length="137" mass="15487">MDRSQVPLFASSWILNHRPSLRRLAHPPSLAAWVRWFLLQDRSTPECNAGGSIATVWTPLRKHLRTPRVARSCQVRRCPRHRPRRRGARPGHRRPRRQLAHSLPAGGPVLQMPSGQASGRQGDDRGHGRARFPPVDG</sequence>
<protein>
    <submittedName>
        <fullName evidence="2">Uncharacterized protein</fullName>
    </submittedName>
</protein>
<name>A0AAV6TTJ4_9ARAC</name>
<gene>
    <name evidence="2" type="ORF">JTE90_020636</name>
</gene>
<dbReference type="Proteomes" id="UP000827092">
    <property type="component" value="Unassembled WGS sequence"/>
</dbReference>